<feature type="modified residue" description="4-aspartylphosphate" evidence="5">
    <location>
        <position position="145"/>
    </location>
</feature>
<dbReference type="Pfam" id="PF00072">
    <property type="entry name" value="Response_reg"/>
    <property type="match status" value="1"/>
</dbReference>
<evidence type="ECO:0000256" key="6">
    <source>
        <dbReference type="SAM" id="Coils"/>
    </source>
</evidence>
<dbReference type="EMBL" id="JAAZWO010000002">
    <property type="protein sequence ID" value="MBC2396705.1"/>
    <property type="molecule type" value="Genomic_DNA"/>
</dbReference>
<dbReference type="Proteomes" id="UP000563151">
    <property type="component" value="Unassembled WGS sequence"/>
</dbReference>
<evidence type="ECO:0000259" key="7">
    <source>
        <dbReference type="PROSITE" id="PS50110"/>
    </source>
</evidence>
<evidence type="ECO:0000256" key="2">
    <source>
        <dbReference type="ARBA" id="ARBA00022553"/>
    </source>
</evidence>
<keyword evidence="6" id="KW-0175">Coiled coil</keyword>
<dbReference type="PANTHER" id="PTHR45339:SF1">
    <property type="entry name" value="HYBRID SIGNAL TRANSDUCTION HISTIDINE KINASE J"/>
    <property type="match status" value="1"/>
</dbReference>
<evidence type="ECO:0000256" key="5">
    <source>
        <dbReference type="PROSITE-ProRule" id="PRU00169"/>
    </source>
</evidence>
<evidence type="ECO:0000313" key="9">
    <source>
        <dbReference type="Proteomes" id="UP000563151"/>
    </source>
</evidence>
<dbReference type="InterPro" id="IPR001789">
    <property type="entry name" value="Sig_transdc_resp-reg_receiver"/>
</dbReference>
<evidence type="ECO:0000256" key="3">
    <source>
        <dbReference type="ARBA" id="ARBA00023012"/>
    </source>
</evidence>
<proteinExistence type="predicted"/>
<feature type="domain" description="Response regulatory" evidence="7">
    <location>
        <begin position="96"/>
        <end position="214"/>
    </location>
</feature>
<gene>
    <name evidence="8" type="ORF">HGG79_02770</name>
</gene>
<dbReference type="InterPro" id="IPR011006">
    <property type="entry name" value="CheY-like_superfamily"/>
</dbReference>
<evidence type="ECO:0000256" key="4">
    <source>
        <dbReference type="ARBA" id="ARBA00024867"/>
    </source>
</evidence>
<sequence length="217" mass="24998">MNLGCEEVLLSIIRDISDKKEVAEALKEKCYELKKANIKITFLENELRKKNNELYKLKNIINNVEKHKNYIENCNCDANTIFSKKVDKLKNFSNVVVLVVEDNEISKQIAISFLNKKGYRTICASNGKIALDIIEKNKVDVILMDLEMPILDGYETVKIIREKERSGFKHIPIIAMTAYSQDKDKEKCINAGMEDHISKPFSSGELYCKIQKYLPKE</sequence>
<dbReference type="PANTHER" id="PTHR45339">
    <property type="entry name" value="HYBRID SIGNAL TRANSDUCTION HISTIDINE KINASE J"/>
    <property type="match status" value="1"/>
</dbReference>
<dbReference type="SMART" id="SM00448">
    <property type="entry name" value="REC"/>
    <property type="match status" value="1"/>
</dbReference>
<keyword evidence="9" id="KW-1185">Reference proteome</keyword>
<evidence type="ECO:0000313" key="8">
    <source>
        <dbReference type="EMBL" id="MBC2396705.1"/>
    </source>
</evidence>
<accession>A0A923E5B4</accession>
<organism evidence="8 9">
    <name type="scientific">Clostridium tetanomorphum</name>
    <dbReference type="NCBI Taxonomy" id="1553"/>
    <lineage>
        <taxon>Bacteria</taxon>
        <taxon>Bacillati</taxon>
        <taxon>Bacillota</taxon>
        <taxon>Clostridia</taxon>
        <taxon>Eubacteriales</taxon>
        <taxon>Clostridiaceae</taxon>
        <taxon>Clostridium</taxon>
    </lineage>
</organism>
<comment type="function">
    <text evidence="4">May play the central regulatory role in sporulation. It may be an element of the effector pathway responsible for the activation of sporulation genes in response to nutritional stress. Spo0A may act in concert with spo0H (a sigma factor) to control the expression of some genes that are critical to the sporulation process.</text>
</comment>
<feature type="coiled-coil region" evidence="6">
    <location>
        <begin position="33"/>
        <end position="67"/>
    </location>
</feature>
<dbReference type="AlphaFoldDB" id="A0A923E5B4"/>
<dbReference type="PROSITE" id="PS50110">
    <property type="entry name" value="RESPONSE_REGULATORY"/>
    <property type="match status" value="1"/>
</dbReference>
<dbReference type="GO" id="GO:0000160">
    <property type="term" value="P:phosphorelay signal transduction system"/>
    <property type="evidence" value="ECO:0007669"/>
    <property type="project" value="UniProtKB-KW"/>
</dbReference>
<keyword evidence="2 5" id="KW-0597">Phosphoprotein</keyword>
<comment type="caution">
    <text evidence="8">The sequence shown here is derived from an EMBL/GenBank/DDBJ whole genome shotgun (WGS) entry which is preliminary data.</text>
</comment>
<dbReference type="SUPFAM" id="SSF52172">
    <property type="entry name" value="CheY-like"/>
    <property type="match status" value="1"/>
</dbReference>
<protein>
    <recommendedName>
        <fullName evidence="1">Stage 0 sporulation protein A homolog</fullName>
    </recommendedName>
</protein>
<dbReference type="Gene3D" id="3.40.50.2300">
    <property type="match status" value="1"/>
</dbReference>
<keyword evidence="3" id="KW-0902">Two-component regulatory system</keyword>
<dbReference type="CDD" id="cd17546">
    <property type="entry name" value="REC_hyHK_CKI1_RcsC-like"/>
    <property type="match status" value="1"/>
</dbReference>
<evidence type="ECO:0000256" key="1">
    <source>
        <dbReference type="ARBA" id="ARBA00018672"/>
    </source>
</evidence>
<reference evidence="8 9" key="1">
    <citation type="submission" date="2020-04" db="EMBL/GenBank/DDBJ databases">
        <title>Genomic insights into acetone-butanol-ethanol (ABE) fermentation by sequencing solventogenic clostridia strains.</title>
        <authorList>
            <person name="Brown S."/>
        </authorList>
    </citation>
    <scope>NUCLEOTIDE SEQUENCE [LARGE SCALE GENOMIC DNA]</scope>
    <source>
        <strain evidence="8 9">DJ011</strain>
    </source>
</reference>
<name>A0A923E5B4_CLOTT</name>